<gene>
    <name evidence="1" type="primary">cmr6</name>
    <name evidence="1" type="ORF">WKI47_11180</name>
</gene>
<sequence length="269" mass="29751">MNVHLALNKGVFNAGFNKLSLQSVVKNSSGKQEFYTDLIKTYHEEWTSGGKNKNRWYEYCFNRYTKKENFGQVEVSSFKMKAISNLAINHGGITALETGLALHPIYGLPYLPGTALKGLAAHYADAVLGERFEELRQGGADYVVLFGSQTSAGFVNFHDALLIPECTADALKLDVLTPHHSEYNKIVIAEGNESKYNDGFAPRDDDSPIPIPFLSVTGTFQIVLTCEGDADEAQKWLKLAKQILVWALKHEGIGAKTNVGYGRMELVVE</sequence>
<name>A0ACC6PBZ7_9BACL</name>
<dbReference type="EMBL" id="JBBKAR010000033">
    <property type="protein sequence ID" value="MEJ8304456.1"/>
    <property type="molecule type" value="Genomic_DNA"/>
</dbReference>
<proteinExistence type="predicted"/>
<accession>A0ACC6PBZ7</accession>
<keyword evidence="2" id="KW-1185">Reference proteome</keyword>
<dbReference type="Proteomes" id="UP001380953">
    <property type="component" value="Unassembled WGS sequence"/>
</dbReference>
<comment type="caution">
    <text evidence="1">The sequence shown here is derived from an EMBL/GenBank/DDBJ whole genome shotgun (WGS) entry which is preliminary data.</text>
</comment>
<evidence type="ECO:0000313" key="2">
    <source>
        <dbReference type="Proteomes" id="UP001380953"/>
    </source>
</evidence>
<organism evidence="1 2">
    <name type="scientific">Saccharibacillus sacchari</name>
    <dbReference type="NCBI Taxonomy" id="456493"/>
    <lineage>
        <taxon>Bacteria</taxon>
        <taxon>Bacillati</taxon>
        <taxon>Bacillota</taxon>
        <taxon>Bacilli</taxon>
        <taxon>Bacillales</taxon>
        <taxon>Paenibacillaceae</taxon>
        <taxon>Saccharibacillus</taxon>
    </lineage>
</organism>
<evidence type="ECO:0000313" key="1">
    <source>
        <dbReference type="EMBL" id="MEJ8304456.1"/>
    </source>
</evidence>
<reference evidence="1" key="1">
    <citation type="submission" date="2024-03" db="EMBL/GenBank/DDBJ databases">
        <title>Whole genome sequecning of epiphytes from Marcgravia umbellata leaves.</title>
        <authorList>
            <person name="Kumar G."/>
            <person name="Savka M.A."/>
        </authorList>
    </citation>
    <scope>NUCLEOTIDE SEQUENCE</scope>
    <source>
        <strain evidence="1">RIT_BL5</strain>
    </source>
</reference>
<protein>
    <submittedName>
        <fullName evidence="1">Type III-B CRISPR module RAMP protein Cmr6</fullName>
    </submittedName>
</protein>